<feature type="domain" description="Retrovirus-related Pol polyprotein from transposon TNT 1-94-like beta-barrel" evidence="2">
    <location>
        <begin position="264"/>
        <end position="328"/>
    </location>
</feature>
<feature type="region of interest" description="Disordered" evidence="1">
    <location>
        <begin position="176"/>
        <end position="214"/>
    </location>
</feature>
<dbReference type="PANTHER" id="PTHR47592">
    <property type="entry name" value="PBF68 PROTEIN"/>
    <property type="match status" value="1"/>
</dbReference>
<accession>A0A6L2M0N7</accession>
<dbReference type="InterPro" id="IPR054722">
    <property type="entry name" value="PolX-like_BBD"/>
</dbReference>
<dbReference type="AlphaFoldDB" id="A0A6L2M0N7"/>
<name>A0A6L2M0N7_TANCI</name>
<dbReference type="Pfam" id="PF22936">
    <property type="entry name" value="Pol_BBD"/>
    <property type="match status" value="1"/>
</dbReference>
<evidence type="ECO:0000259" key="2">
    <source>
        <dbReference type="Pfam" id="PF22936"/>
    </source>
</evidence>
<sequence>MPNNTIVSIPVNVTSVSVTNTVANHARKPEKFNGWNFKRWQQKMFFNLTTFNLARFLKEAAPQVEPPKEGQPSNLQVFQTVDAWKHSDFLCHNYVLNGLVDSLYNVYWKTNIVKELWESLENMYKTEDAGKKKFVVTHFLDYKMVDSKNVISQEMSVEDLVVYLRIQDDNKLAQKNTYTPDSAKENMVEHAASSSKSNPKEKGKGKNDKKSKGKAEYLALKVGTRVTPRHVNMVNDNVDMIAMVYDVIAMISKVDLVCSNNNDWWIDIRETRHVCTDKSMFHSFRAVHNGKKLCMGNSATADFKGEGDVILKMTSRKELKFGFRLVFYFDKFVLSKDQMYAGKGYDPGDEAIDEFVLYKIEVENQLSEKVKVVQSDRGDAFNSDRIGMSRNNVWIPSLSVCHPERRLTMEEMLSKFIDKGK</sequence>
<proteinExistence type="predicted"/>
<organism evidence="3">
    <name type="scientific">Tanacetum cinerariifolium</name>
    <name type="common">Dalmatian daisy</name>
    <name type="synonym">Chrysanthemum cinerariifolium</name>
    <dbReference type="NCBI Taxonomy" id="118510"/>
    <lineage>
        <taxon>Eukaryota</taxon>
        <taxon>Viridiplantae</taxon>
        <taxon>Streptophyta</taxon>
        <taxon>Embryophyta</taxon>
        <taxon>Tracheophyta</taxon>
        <taxon>Spermatophyta</taxon>
        <taxon>Magnoliopsida</taxon>
        <taxon>eudicotyledons</taxon>
        <taxon>Gunneridae</taxon>
        <taxon>Pentapetalae</taxon>
        <taxon>asterids</taxon>
        <taxon>campanulids</taxon>
        <taxon>Asterales</taxon>
        <taxon>Asteraceae</taxon>
        <taxon>Asteroideae</taxon>
        <taxon>Anthemideae</taxon>
        <taxon>Anthemidinae</taxon>
        <taxon>Tanacetum</taxon>
    </lineage>
</organism>
<evidence type="ECO:0000313" key="3">
    <source>
        <dbReference type="EMBL" id="GEU66104.1"/>
    </source>
</evidence>
<dbReference type="EMBL" id="BKCJ010005324">
    <property type="protein sequence ID" value="GEU66104.1"/>
    <property type="molecule type" value="Genomic_DNA"/>
</dbReference>
<comment type="caution">
    <text evidence="3">The sequence shown here is derived from an EMBL/GenBank/DDBJ whole genome shotgun (WGS) entry which is preliminary data.</text>
</comment>
<gene>
    <name evidence="3" type="ORF">Tci_038082</name>
</gene>
<dbReference type="Pfam" id="PF14223">
    <property type="entry name" value="Retrotran_gag_2"/>
    <property type="match status" value="1"/>
</dbReference>
<protein>
    <recommendedName>
        <fullName evidence="2">Retrovirus-related Pol polyprotein from transposon TNT 1-94-like beta-barrel domain-containing protein</fullName>
    </recommendedName>
</protein>
<feature type="compositionally biased region" description="Basic and acidic residues" evidence="1">
    <location>
        <begin position="198"/>
        <end position="214"/>
    </location>
</feature>
<dbReference type="PANTHER" id="PTHR47592:SF27">
    <property type="entry name" value="OS08G0421700 PROTEIN"/>
    <property type="match status" value="1"/>
</dbReference>
<evidence type="ECO:0000256" key="1">
    <source>
        <dbReference type="SAM" id="MobiDB-lite"/>
    </source>
</evidence>
<reference evidence="3" key="1">
    <citation type="journal article" date="2019" name="Sci. Rep.">
        <title>Draft genome of Tanacetum cinerariifolium, the natural source of mosquito coil.</title>
        <authorList>
            <person name="Yamashiro T."/>
            <person name="Shiraishi A."/>
            <person name="Satake H."/>
            <person name="Nakayama K."/>
        </authorList>
    </citation>
    <scope>NUCLEOTIDE SEQUENCE</scope>
</reference>